<keyword evidence="5 7" id="KW-0443">Lipid metabolism</keyword>
<sequence>MEFSAKQIAQLLNGKVEGDENVLVSKLCKIEEGEKGGLSFLANPKYNHYIYDTKASIVIVNETFEKERDIKTTLIRVKDAYGCFAKLLEVYNQYRLDKSGISSLAFIDNTAEVAEDVYIGEFAVVSKEAKIGKGSKIYPQVYVGENVQIGENVTLFAGVRIYHDTVIGNNCIVHSGAVLGADGFGFAPLEDGTFKKIAQIGNVVIEDDVEIGANTTIDRATMGSTRVLKGAKIDNLCQLAHNVVVGRSTAMAAQVGVAGSTKIGGNCFVGGQVGFAGHISVGDRCSIGAKSGIMSNVDNDSRIVGSPAMDAKLFMKNYVYFRKLAHLAEQMKELEKRIKELEK</sequence>
<dbReference type="InterPro" id="IPR001451">
    <property type="entry name" value="Hexapep"/>
</dbReference>
<dbReference type="InterPro" id="IPR007691">
    <property type="entry name" value="LpxD"/>
</dbReference>
<dbReference type="Proteomes" id="UP000824267">
    <property type="component" value="Unassembled WGS sequence"/>
</dbReference>
<protein>
    <recommendedName>
        <fullName evidence="7">UDP-3-O-acylglucosamine N-acyltransferase</fullName>
        <ecNumber evidence="7">2.3.1.191</ecNumber>
    </recommendedName>
</protein>
<comment type="similarity">
    <text evidence="7">Belongs to the transferase hexapeptide repeat family. LpxD subfamily.</text>
</comment>
<comment type="catalytic activity">
    <reaction evidence="7">
        <text>a UDP-3-O-[(3R)-3-hydroxyacyl]-alpha-D-glucosamine + a (3R)-hydroxyacyl-[ACP] = a UDP-2-N,3-O-bis[(3R)-3-hydroxyacyl]-alpha-D-glucosamine + holo-[ACP] + H(+)</text>
        <dbReference type="Rhea" id="RHEA:53836"/>
        <dbReference type="Rhea" id="RHEA-COMP:9685"/>
        <dbReference type="Rhea" id="RHEA-COMP:9945"/>
        <dbReference type="ChEBI" id="CHEBI:15378"/>
        <dbReference type="ChEBI" id="CHEBI:64479"/>
        <dbReference type="ChEBI" id="CHEBI:78827"/>
        <dbReference type="ChEBI" id="CHEBI:137740"/>
        <dbReference type="ChEBI" id="CHEBI:137748"/>
        <dbReference type="EC" id="2.3.1.191"/>
    </reaction>
</comment>
<evidence type="ECO:0000256" key="5">
    <source>
        <dbReference type="ARBA" id="ARBA00023098"/>
    </source>
</evidence>
<dbReference type="Gene3D" id="2.160.10.10">
    <property type="entry name" value="Hexapeptide repeat proteins"/>
    <property type="match status" value="1"/>
</dbReference>
<dbReference type="PROSITE" id="PS00101">
    <property type="entry name" value="HEXAPEP_TRANSFERASES"/>
    <property type="match status" value="1"/>
</dbReference>
<evidence type="ECO:0000256" key="3">
    <source>
        <dbReference type="ARBA" id="ARBA00022679"/>
    </source>
</evidence>
<feature type="active site" description="Proton acceptor" evidence="7">
    <location>
        <position position="241"/>
    </location>
</feature>
<dbReference type="Pfam" id="PF04613">
    <property type="entry name" value="LpxD"/>
    <property type="match status" value="1"/>
</dbReference>
<comment type="caution">
    <text evidence="9">The sequence shown here is derived from an EMBL/GenBank/DDBJ whole genome shotgun (WGS) entry which is preliminary data.</text>
</comment>
<evidence type="ECO:0000259" key="8">
    <source>
        <dbReference type="Pfam" id="PF04613"/>
    </source>
</evidence>
<accession>A0A9D1UH41</accession>
<dbReference type="Pfam" id="PF00132">
    <property type="entry name" value="Hexapep"/>
    <property type="match status" value="1"/>
</dbReference>
<dbReference type="InterPro" id="IPR011004">
    <property type="entry name" value="Trimer_LpxA-like_sf"/>
</dbReference>
<dbReference type="SUPFAM" id="SSF51161">
    <property type="entry name" value="Trimeric LpxA-like enzymes"/>
    <property type="match status" value="1"/>
</dbReference>
<evidence type="ECO:0000256" key="2">
    <source>
        <dbReference type="ARBA" id="ARBA00022556"/>
    </source>
</evidence>
<keyword evidence="3 7" id="KW-0808">Transferase</keyword>
<dbReference type="PANTHER" id="PTHR43378">
    <property type="entry name" value="UDP-3-O-ACYLGLUCOSAMINE N-ACYLTRANSFERASE"/>
    <property type="match status" value="1"/>
</dbReference>
<dbReference type="PANTHER" id="PTHR43378:SF2">
    <property type="entry name" value="UDP-3-O-ACYLGLUCOSAMINE N-ACYLTRANSFERASE 1, MITOCHONDRIAL-RELATED"/>
    <property type="match status" value="1"/>
</dbReference>
<reference evidence="9" key="2">
    <citation type="submission" date="2021-04" db="EMBL/GenBank/DDBJ databases">
        <authorList>
            <person name="Gilroy R."/>
        </authorList>
    </citation>
    <scope>NUCLEOTIDE SEQUENCE</scope>
    <source>
        <strain evidence="9">Gambia16-930</strain>
    </source>
</reference>
<evidence type="ECO:0000256" key="1">
    <source>
        <dbReference type="ARBA" id="ARBA00022516"/>
    </source>
</evidence>
<evidence type="ECO:0000313" key="9">
    <source>
        <dbReference type="EMBL" id="HIW87612.1"/>
    </source>
</evidence>
<dbReference type="GO" id="GO:0016410">
    <property type="term" value="F:N-acyltransferase activity"/>
    <property type="evidence" value="ECO:0007669"/>
    <property type="project" value="InterPro"/>
</dbReference>
<dbReference type="AlphaFoldDB" id="A0A9D1UH41"/>
<dbReference type="HAMAP" id="MF_00523">
    <property type="entry name" value="LpxD"/>
    <property type="match status" value="1"/>
</dbReference>
<dbReference type="EC" id="2.3.1.191" evidence="7"/>
<reference evidence="9" key="1">
    <citation type="journal article" date="2021" name="PeerJ">
        <title>Extensive microbial diversity within the chicken gut microbiome revealed by metagenomics and culture.</title>
        <authorList>
            <person name="Gilroy R."/>
            <person name="Ravi A."/>
            <person name="Getino M."/>
            <person name="Pursley I."/>
            <person name="Horton D.L."/>
            <person name="Alikhan N.F."/>
            <person name="Baker D."/>
            <person name="Gharbi K."/>
            <person name="Hall N."/>
            <person name="Watson M."/>
            <person name="Adriaenssens E.M."/>
            <person name="Foster-Nyarko E."/>
            <person name="Jarju S."/>
            <person name="Secka A."/>
            <person name="Antonio M."/>
            <person name="Oren A."/>
            <person name="Chaudhuri R.R."/>
            <person name="La Ragione R."/>
            <person name="Hildebrand F."/>
            <person name="Pallen M.J."/>
        </authorList>
    </citation>
    <scope>NUCLEOTIDE SEQUENCE</scope>
    <source>
        <strain evidence="9">Gambia16-930</strain>
    </source>
</reference>
<feature type="domain" description="UDP-3-O-[3-hydroxymyristoyl] glucosamine N-acyltransferase non-repeat region" evidence="8">
    <location>
        <begin position="22"/>
        <end position="89"/>
    </location>
</feature>
<keyword evidence="1 7" id="KW-0444">Lipid biosynthesis</keyword>
<proteinExistence type="inferred from homology"/>
<comment type="subunit">
    <text evidence="7">Homotrimer.</text>
</comment>
<keyword evidence="2 7" id="KW-0441">Lipid A biosynthesis</keyword>
<dbReference type="CDD" id="cd03352">
    <property type="entry name" value="LbH_LpxD"/>
    <property type="match status" value="1"/>
</dbReference>
<dbReference type="EMBL" id="DXGG01000159">
    <property type="protein sequence ID" value="HIW87612.1"/>
    <property type="molecule type" value="Genomic_DNA"/>
</dbReference>
<dbReference type="InterPro" id="IPR020573">
    <property type="entry name" value="UDP_GlcNAc_AcTrfase_non-rep"/>
</dbReference>
<dbReference type="NCBIfam" id="TIGR01853">
    <property type="entry name" value="lipid_A_lpxD"/>
    <property type="match status" value="1"/>
</dbReference>
<dbReference type="GO" id="GO:0016020">
    <property type="term" value="C:membrane"/>
    <property type="evidence" value="ECO:0007669"/>
    <property type="project" value="GOC"/>
</dbReference>
<dbReference type="NCBIfam" id="NF002060">
    <property type="entry name" value="PRK00892.1"/>
    <property type="match status" value="1"/>
</dbReference>
<evidence type="ECO:0000256" key="6">
    <source>
        <dbReference type="ARBA" id="ARBA00023315"/>
    </source>
</evidence>
<name>A0A9D1UH41_9BACT</name>
<dbReference type="Gene3D" id="3.40.1390.10">
    <property type="entry name" value="MurE/MurF, N-terminal domain"/>
    <property type="match status" value="1"/>
</dbReference>
<comment type="function">
    <text evidence="7">Catalyzes the N-acylation of UDP-3-O-acylglucosamine using 3-hydroxyacyl-ACP as the acyl donor. Is involved in the biosynthesis of lipid A, a phosphorylated glycolipid that anchors the lipopolysaccharide to the outer membrane of the cell.</text>
</comment>
<evidence type="ECO:0000256" key="7">
    <source>
        <dbReference type="HAMAP-Rule" id="MF_00523"/>
    </source>
</evidence>
<evidence type="ECO:0000256" key="4">
    <source>
        <dbReference type="ARBA" id="ARBA00022737"/>
    </source>
</evidence>
<keyword evidence="6 7" id="KW-0012">Acyltransferase</keyword>
<keyword evidence="4 7" id="KW-0677">Repeat</keyword>
<organism evidence="9 10">
    <name type="scientific">Candidatus Onthomorpha intestinigallinarum</name>
    <dbReference type="NCBI Taxonomy" id="2840880"/>
    <lineage>
        <taxon>Bacteria</taxon>
        <taxon>Pseudomonadati</taxon>
        <taxon>Bacteroidota</taxon>
        <taxon>Bacteroidia</taxon>
        <taxon>Bacteroidales</taxon>
        <taxon>Candidatus Onthomorpha</taxon>
    </lineage>
</organism>
<comment type="pathway">
    <text evidence="7">Bacterial outer membrane biogenesis; LPS lipid A biosynthesis.</text>
</comment>
<dbReference type="GO" id="GO:0103118">
    <property type="term" value="F:UDP-3-O-[(3R)-3-hydroxyacyl]-glucosamine N-acyltransferase activity"/>
    <property type="evidence" value="ECO:0007669"/>
    <property type="project" value="UniProtKB-EC"/>
</dbReference>
<dbReference type="InterPro" id="IPR018357">
    <property type="entry name" value="Hexapep_transf_CS"/>
</dbReference>
<dbReference type="GO" id="GO:0009245">
    <property type="term" value="P:lipid A biosynthetic process"/>
    <property type="evidence" value="ECO:0007669"/>
    <property type="project" value="UniProtKB-UniRule"/>
</dbReference>
<gene>
    <name evidence="7 9" type="primary">lpxD</name>
    <name evidence="9" type="ORF">IAC47_04985</name>
</gene>
<dbReference type="Pfam" id="PF14602">
    <property type="entry name" value="Hexapep_2"/>
    <property type="match status" value="1"/>
</dbReference>
<evidence type="ECO:0000313" key="10">
    <source>
        <dbReference type="Proteomes" id="UP000824267"/>
    </source>
</evidence>